<dbReference type="AlphaFoldDB" id="A0AAV7UGF1"/>
<evidence type="ECO:0000256" key="1">
    <source>
        <dbReference type="SAM" id="MobiDB-lite"/>
    </source>
</evidence>
<comment type="caution">
    <text evidence="2">The sequence shown here is derived from an EMBL/GenBank/DDBJ whole genome shotgun (WGS) entry which is preliminary data.</text>
</comment>
<name>A0AAV7UGF1_PLEWA</name>
<feature type="compositionally biased region" description="Basic and acidic residues" evidence="1">
    <location>
        <begin position="52"/>
        <end position="65"/>
    </location>
</feature>
<gene>
    <name evidence="2" type="ORF">NDU88_004186</name>
</gene>
<sequence length="126" mass="13214">MGAQDGNGKGGHRKIDCPMGAEAFFELTPTGPEGRKEVLKGAAQHKTPSHSECGRAAKKEDRTKDSGSTGRKTTTRERQMIAEGFLSTGDHRQRPTGVPEGGPPRPPRGSTGGSSQTSAGAKKTRS</sequence>
<organism evidence="2 3">
    <name type="scientific">Pleurodeles waltl</name>
    <name type="common">Iberian ribbed newt</name>
    <dbReference type="NCBI Taxonomy" id="8319"/>
    <lineage>
        <taxon>Eukaryota</taxon>
        <taxon>Metazoa</taxon>
        <taxon>Chordata</taxon>
        <taxon>Craniata</taxon>
        <taxon>Vertebrata</taxon>
        <taxon>Euteleostomi</taxon>
        <taxon>Amphibia</taxon>
        <taxon>Batrachia</taxon>
        <taxon>Caudata</taxon>
        <taxon>Salamandroidea</taxon>
        <taxon>Salamandridae</taxon>
        <taxon>Pleurodelinae</taxon>
        <taxon>Pleurodeles</taxon>
    </lineage>
</organism>
<accession>A0AAV7UGF1</accession>
<protein>
    <submittedName>
        <fullName evidence="2">Uncharacterized protein</fullName>
    </submittedName>
</protein>
<evidence type="ECO:0000313" key="3">
    <source>
        <dbReference type="Proteomes" id="UP001066276"/>
    </source>
</evidence>
<keyword evidence="3" id="KW-1185">Reference proteome</keyword>
<feature type="region of interest" description="Disordered" evidence="1">
    <location>
        <begin position="25"/>
        <end position="126"/>
    </location>
</feature>
<proteinExistence type="predicted"/>
<dbReference type="EMBL" id="JANPWB010000005">
    <property type="protein sequence ID" value="KAJ1187410.1"/>
    <property type="molecule type" value="Genomic_DNA"/>
</dbReference>
<reference evidence="2" key="1">
    <citation type="journal article" date="2022" name="bioRxiv">
        <title>Sequencing and chromosome-scale assembly of the giantPleurodeles waltlgenome.</title>
        <authorList>
            <person name="Brown T."/>
            <person name="Elewa A."/>
            <person name="Iarovenko S."/>
            <person name="Subramanian E."/>
            <person name="Araus A.J."/>
            <person name="Petzold A."/>
            <person name="Susuki M."/>
            <person name="Suzuki K.-i.T."/>
            <person name="Hayashi T."/>
            <person name="Toyoda A."/>
            <person name="Oliveira C."/>
            <person name="Osipova E."/>
            <person name="Leigh N.D."/>
            <person name="Simon A."/>
            <person name="Yun M.H."/>
        </authorList>
    </citation>
    <scope>NUCLEOTIDE SEQUENCE</scope>
    <source>
        <strain evidence="2">20211129_DDA</strain>
        <tissue evidence="2">Liver</tissue>
    </source>
</reference>
<evidence type="ECO:0000313" key="2">
    <source>
        <dbReference type="EMBL" id="KAJ1187410.1"/>
    </source>
</evidence>
<dbReference type="Proteomes" id="UP001066276">
    <property type="component" value="Chromosome 3_1"/>
</dbReference>